<dbReference type="Proteomes" id="UP000001038">
    <property type="component" value="Chromosome 10"/>
</dbReference>
<dbReference type="PRINTS" id="PR02106">
    <property type="entry name" value="INTSUBUNIT10"/>
</dbReference>
<reference evidence="7" key="2">
    <citation type="submission" date="2025-08" db="UniProtKB">
        <authorList>
            <consortium name="Ensembl"/>
        </authorList>
    </citation>
    <scope>IDENTIFICATION</scope>
    <source>
        <strain evidence="7">Hd-rR</strain>
    </source>
</reference>
<name>H2LHZ2_ORYLA</name>
<comment type="similarity">
    <text evidence="2">Belongs to the Integrator subunit 10 family.</text>
</comment>
<dbReference type="InterPro" id="IPR026164">
    <property type="entry name" value="Int_cplx_su10"/>
</dbReference>
<feature type="region of interest" description="Disordered" evidence="6">
    <location>
        <begin position="342"/>
        <end position="367"/>
    </location>
</feature>
<reference evidence="7" key="3">
    <citation type="submission" date="2025-09" db="UniProtKB">
        <authorList>
            <consortium name="Ensembl"/>
        </authorList>
    </citation>
    <scope>IDENTIFICATION</scope>
    <source>
        <strain evidence="7">Hd-rR</strain>
    </source>
</reference>
<dbReference type="PANTHER" id="PTHR16055:SF2">
    <property type="entry name" value="INTEGRATOR COMPLEX SUBUNIT 10"/>
    <property type="match status" value="1"/>
</dbReference>
<gene>
    <name evidence="7" type="primary">INTS10</name>
    <name evidence="7" type="synonym">ints10</name>
</gene>
<dbReference type="AlphaFoldDB" id="H2LHZ2"/>
<evidence type="ECO:0000256" key="1">
    <source>
        <dbReference type="ARBA" id="ARBA00004123"/>
    </source>
</evidence>
<evidence type="ECO:0000256" key="4">
    <source>
        <dbReference type="ARBA" id="ARBA00023242"/>
    </source>
</evidence>
<evidence type="ECO:0000256" key="5">
    <source>
        <dbReference type="ARBA" id="ARBA00062419"/>
    </source>
</evidence>
<sequence length="690" mass="78394">MSAQKDCEFLVKKARELVSVDSCAAKAWLITARTLYPTDFNIQVLFFKEKKICLYSMTAVLLLIYLKIRPNVFTNSTRLFETLPGRVQCEMLLKATEQCFNTLEKAEMLLLLLKRFPESVVQHGLSLGETLLDAEASENVDTPVNCFRKLFVCDVLPLIINNMDIRLPASLMQKYILKAAEFYIGYVTRGPSADGQLQGSQDSGKLKSPSMSRGSQRYVIDGLSEKSSLVADPWERLLELLAVVGVRCEWQGDKGQRSFVDMLQRMKELCRYLPGLDGETRSRYCSQVVICGALTLFRSAFLYVSAVQPALFQGHGASSGPWILVEDLSSVYSDVDLDKGPVKHAQKKRKQADGREKTMSSDDEEGLGKGRGRHILVSKTEMPNWSETLEGFRAARESWDLLHSHDALEAEFKKICASWKTDSWLWFRIFLTDMIVFQGQYRKALSSLHQMSAVQQHQPGQQSPSGQGSLEHHRVLIQQASCHYALGEYRMACEKLLDVVSGLIPPNQDQTKAPEDHNRVRSKSRKGNDLRLLPCTNKAVLPFCFQLMLACFKLRAFADNRDDLSLGHVVVLLQYDWPQGEMLFLKSVDKIYHQGSFQYENFFNYVTNIDMLEEFAYLRTPEGGRIQLELLPNQGMLIKHHTVTRGITKGVKEDFRLAMERQVSRCGENLLSVLHRFCINEKIIIIQSLP</sequence>
<dbReference type="Ensembl" id="ENSORLT00000005610.2">
    <property type="protein sequence ID" value="ENSORLP00000005609.2"/>
    <property type="gene ID" value="ENSORLG00000004469.2"/>
</dbReference>
<dbReference type="GO" id="GO:0016180">
    <property type="term" value="P:snRNA processing"/>
    <property type="evidence" value="ECO:0007669"/>
    <property type="project" value="InterPro"/>
</dbReference>
<evidence type="ECO:0000256" key="3">
    <source>
        <dbReference type="ARBA" id="ARBA00016811"/>
    </source>
</evidence>
<keyword evidence="8" id="KW-1185">Reference proteome</keyword>
<dbReference type="eggNOG" id="ENOG502QQ28">
    <property type="taxonomic scope" value="Eukaryota"/>
</dbReference>
<dbReference type="Bgee" id="ENSORLG00000004469">
    <property type="expression patterns" value="Expressed in animal zygote and 14 other cell types or tissues"/>
</dbReference>
<dbReference type="GO" id="GO:0032039">
    <property type="term" value="C:integrator complex"/>
    <property type="evidence" value="ECO:0007669"/>
    <property type="project" value="InterPro"/>
</dbReference>
<dbReference type="GeneTree" id="ENSGT00390000010950"/>
<protein>
    <recommendedName>
        <fullName evidence="3">Integrator complex subunit 10</fullName>
    </recommendedName>
</protein>
<evidence type="ECO:0000313" key="8">
    <source>
        <dbReference type="Proteomes" id="UP000001038"/>
    </source>
</evidence>
<keyword evidence="4" id="KW-0539">Nucleus</keyword>
<evidence type="ECO:0000313" key="7">
    <source>
        <dbReference type="Ensembl" id="ENSORLP00000005609.2"/>
    </source>
</evidence>
<feature type="compositionally biased region" description="Basic and acidic residues" evidence="6">
    <location>
        <begin position="351"/>
        <end position="360"/>
    </location>
</feature>
<organism evidence="7 8">
    <name type="scientific">Oryzias latipes</name>
    <name type="common">Japanese rice fish</name>
    <name type="synonym">Japanese killifish</name>
    <dbReference type="NCBI Taxonomy" id="8090"/>
    <lineage>
        <taxon>Eukaryota</taxon>
        <taxon>Metazoa</taxon>
        <taxon>Chordata</taxon>
        <taxon>Craniata</taxon>
        <taxon>Vertebrata</taxon>
        <taxon>Euteleostomi</taxon>
        <taxon>Actinopterygii</taxon>
        <taxon>Neopterygii</taxon>
        <taxon>Teleostei</taxon>
        <taxon>Neoteleostei</taxon>
        <taxon>Acanthomorphata</taxon>
        <taxon>Ovalentaria</taxon>
        <taxon>Atherinomorphae</taxon>
        <taxon>Beloniformes</taxon>
        <taxon>Adrianichthyidae</taxon>
        <taxon>Oryziinae</taxon>
        <taxon>Oryzias</taxon>
    </lineage>
</organism>
<comment type="subunit">
    <text evidence="5">Component of the Integrator complex, composed of core subunits INTS1, INTS2, INTS3, INTS4, INTS5, INTS6, INTS7, INTS8, INTS9/RC74, INTS10, INTS11/CPSF3L, INTS12, INTS13, INTS14 and INTS15. The core complex associates with protein phosphatase 2A subunits PPP2CA and PPP2R1A, to form the Integrator-PP2A (INTAC) complex. INTS10 is part of the tail subcomplex, composed of INTS10, INTS13, INTS14 and INTS15.</text>
</comment>
<evidence type="ECO:0000256" key="2">
    <source>
        <dbReference type="ARBA" id="ARBA00010391"/>
    </source>
</evidence>
<dbReference type="HOGENOM" id="CLU_023740_0_0_1"/>
<dbReference type="PANTHER" id="PTHR16055">
    <property type="entry name" value="INTEGRATOR COMPLEX SUBUNIT 10"/>
    <property type="match status" value="1"/>
</dbReference>
<proteinExistence type="inferred from homology"/>
<accession>H2LHZ2</accession>
<reference evidence="7 8" key="1">
    <citation type="journal article" date="2007" name="Nature">
        <title>The medaka draft genome and insights into vertebrate genome evolution.</title>
        <authorList>
            <person name="Kasahara M."/>
            <person name="Naruse K."/>
            <person name="Sasaki S."/>
            <person name="Nakatani Y."/>
            <person name="Qu W."/>
            <person name="Ahsan B."/>
            <person name="Yamada T."/>
            <person name="Nagayasu Y."/>
            <person name="Doi K."/>
            <person name="Kasai Y."/>
            <person name="Jindo T."/>
            <person name="Kobayashi D."/>
            <person name="Shimada A."/>
            <person name="Toyoda A."/>
            <person name="Kuroki Y."/>
            <person name="Fujiyama A."/>
            <person name="Sasaki T."/>
            <person name="Shimizu A."/>
            <person name="Asakawa S."/>
            <person name="Shimizu N."/>
            <person name="Hashimoto S."/>
            <person name="Yang J."/>
            <person name="Lee Y."/>
            <person name="Matsushima K."/>
            <person name="Sugano S."/>
            <person name="Sakaizumi M."/>
            <person name="Narita T."/>
            <person name="Ohishi K."/>
            <person name="Haga S."/>
            <person name="Ohta F."/>
            <person name="Nomoto H."/>
            <person name="Nogata K."/>
            <person name="Morishita T."/>
            <person name="Endo T."/>
            <person name="Shin-I T."/>
            <person name="Takeda H."/>
            <person name="Morishita S."/>
            <person name="Kohara Y."/>
        </authorList>
    </citation>
    <scope>NUCLEOTIDE SEQUENCE [LARGE SCALE GENOMIC DNA]</scope>
    <source>
        <strain evidence="7 8">Hd-rR</strain>
    </source>
</reference>
<comment type="subcellular location">
    <subcellularLocation>
        <location evidence="1">Nucleus</location>
    </subcellularLocation>
</comment>
<evidence type="ECO:0000256" key="6">
    <source>
        <dbReference type="SAM" id="MobiDB-lite"/>
    </source>
</evidence>
<dbReference type="Pfam" id="PF21045">
    <property type="entry name" value="INT10"/>
    <property type="match status" value="2"/>
</dbReference>